<name>A0A0P7BAA1_9HYPO</name>
<dbReference type="AlphaFoldDB" id="A0A0P7BAA1"/>
<dbReference type="GO" id="GO:0009403">
    <property type="term" value="P:toxin biosynthetic process"/>
    <property type="evidence" value="ECO:0007669"/>
    <property type="project" value="UniProtKB-ARBA"/>
</dbReference>
<dbReference type="InterPro" id="IPR036396">
    <property type="entry name" value="Cyt_P450_sf"/>
</dbReference>
<comment type="caution">
    <text evidence="10">The sequence shown here is derived from an EMBL/GenBank/DDBJ whole genome shotgun (WGS) entry which is preliminary data.</text>
</comment>
<dbReference type="GO" id="GO:0016705">
    <property type="term" value="F:oxidoreductase activity, acting on paired donors, with incorporation or reduction of molecular oxygen"/>
    <property type="evidence" value="ECO:0007669"/>
    <property type="project" value="InterPro"/>
</dbReference>
<dbReference type="InterPro" id="IPR017972">
    <property type="entry name" value="Cyt_P450_CS"/>
</dbReference>
<evidence type="ECO:0000313" key="11">
    <source>
        <dbReference type="Proteomes" id="UP000050424"/>
    </source>
</evidence>
<dbReference type="PANTHER" id="PTHR24305">
    <property type="entry name" value="CYTOCHROME P450"/>
    <property type="match status" value="1"/>
</dbReference>
<evidence type="ECO:0000256" key="3">
    <source>
        <dbReference type="ARBA" id="ARBA00022617"/>
    </source>
</evidence>
<gene>
    <name evidence="10" type="ORF">AK830_g10551</name>
</gene>
<dbReference type="FunFam" id="1.10.630.10:FF:000047">
    <property type="entry name" value="Cytochrome P450 monooxygenase"/>
    <property type="match status" value="1"/>
</dbReference>
<dbReference type="PRINTS" id="PR00463">
    <property type="entry name" value="EP450I"/>
</dbReference>
<evidence type="ECO:0000256" key="2">
    <source>
        <dbReference type="ARBA" id="ARBA00010617"/>
    </source>
</evidence>
<evidence type="ECO:0000256" key="1">
    <source>
        <dbReference type="ARBA" id="ARBA00001971"/>
    </source>
</evidence>
<dbReference type="PANTHER" id="PTHR24305:SF230">
    <property type="entry name" value="P450, PUTATIVE (EUROFUNG)-RELATED"/>
    <property type="match status" value="1"/>
</dbReference>
<evidence type="ECO:0000256" key="5">
    <source>
        <dbReference type="ARBA" id="ARBA00023002"/>
    </source>
</evidence>
<evidence type="ECO:0000313" key="10">
    <source>
        <dbReference type="EMBL" id="KPM36017.1"/>
    </source>
</evidence>
<keyword evidence="4 8" id="KW-0479">Metal-binding</keyword>
<reference evidence="10 11" key="1">
    <citation type="submission" date="2015-09" db="EMBL/GenBank/DDBJ databases">
        <title>Draft genome of a European isolate of the apple canker pathogen Neonectria ditissima.</title>
        <authorList>
            <person name="Gomez-Cortecero A."/>
            <person name="Harrison R.J."/>
            <person name="Armitage A.D."/>
        </authorList>
    </citation>
    <scope>NUCLEOTIDE SEQUENCE [LARGE SCALE GENOMIC DNA]</scope>
    <source>
        <strain evidence="10 11">R09/05</strain>
    </source>
</reference>
<dbReference type="EMBL" id="LKCW01000222">
    <property type="protein sequence ID" value="KPM36017.1"/>
    <property type="molecule type" value="Genomic_DNA"/>
</dbReference>
<keyword evidence="5 9" id="KW-0560">Oxidoreductase</keyword>
<dbReference type="SUPFAM" id="SSF48264">
    <property type="entry name" value="Cytochrome P450"/>
    <property type="match status" value="1"/>
</dbReference>
<keyword evidence="3 8" id="KW-0349">Heme</keyword>
<protein>
    <submittedName>
        <fullName evidence="10">Isotrichodermin C-15 hydroxylase</fullName>
    </submittedName>
</protein>
<comment type="cofactor">
    <cofactor evidence="1 8">
        <name>heme</name>
        <dbReference type="ChEBI" id="CHEBI:30413"/>
    </cofactor>
</comment>
<dbReference type="InterPro" id="IPR050121">
    <property type="entry name" value="Cytochrome_P450_monoxygenase"/>
</dbReference>
<sequence>MFSGQSHKKILELHQKYGPVVRVAPDELSFTDPTAWTDIMGHRKRGQGENAKDPIFWKTQKHSVISADRDNHRRQRRVLAHGFSAQSMMEQRELIQDYVSLLIRRLRDNCSNGERPLEMTSWFNWTTFDIIGDLVFGEPFGCLENSNYHPWVSLIFDRVRMNAINVVLRRFPFGTKFVKMIVTKKAIENFHAHFQLTQEKVAKRLEMQDPRPDFMESMTGRKDKLQMSHPEILDNASLLIIAGSETTATALSGAAYLLATNPEVFTKLANEVRTSFESEDDIDLLSVQKLGYMLAVLNETLRVFPPVPTASPRRVQPGGDTICGKYVPEDTILGIWQWPMYHNPKNFTLPESFIPERWLGDPRFANDSTSGLQPFSFGPRDCIGKNLAYAEMRLILAKIIWNFDMRIDPNSKDWLQRNEAYFLWQKPELFVFLSPRSME</sequence>
<dbReference type="CDD" id="cd11058">
    <property type="entry name" value="CYP60B-like"/>
    <property type="match status" value="1"/>
</dbReference>
<dbReference type="InterPro" id="IPR001128">
    <property type="entry name" value="Cyt_P450"/>
</dbReference>
<keyword evidence="11" id="KW-1185">Reference proteome</keyword>
<dbReference type="Proteomes" id="UP000050424">
    <property type="component" value="Unassembled WGS sequence"/>
</dbReference>
<keyword evidence="6 8" id="KW-0408">Iron</keyword>
<organism evidence="10 11">
    <name type="scientific">Neonectria ditissima</name>
    <dbReference type="NCBI Taxonomy" id="78410"/>
    <lineage>
        <taxon>Eukaryota</taxon>
        <taxon>Fungi</taxon>
        <taxon>Dikarya</taxon>
        <taxon>Ascomycota</taxon>
        <taxon>Pezizomycotina</taxon>
        <taxon>Sordariomycetes</taxon>
        <taxon>Hypocreomycetidae</taxon>
        <taxon>Hypocreales</taxon>
        <taxon>Nectriaceae</taxon>
        <taxon>Neonectria</taxon>
    </lineage>
</organism>
<dbReference type="GO" id="GO:0020037">
    <property type="term" value="F:heme binding"/>
    <property type="evidence" value="ECO:0007669"/>
    <property type="project" value="InterPro"/>
</dbReference>
<comment type="similarity">
    <text evidence="2 9">Belongs to the cytochrome P450 family.</text>
</comment>
<evidence type="ECO:0000256" key="8">
    <source>
        <dbReference type="PIRSR" id="PIRSR602401-1"/>
    </source>
</evidence>
<evidence type="ECO:0000256" key="6">
    <source>
        <dbReference type="ARBA" id="ARBA00023004"/>
    </source>
</evidence>
<dbReference type="PRINTS" id="PR00385">
    <property type="entry name" value="P450"/>
</dbReference>
<dbReference type="OrthoDB" id="1470350at2759"/>
<dbReference type="Gene3D" id="1.10.630.10">
    <property type="entry name" value="Cytochrome P450"/>
    <property type="match status" value="1"/>
</dbReference>
<evidence type="ECO:0000256" key="9">
    <source>
        <dbReference type="RuleBase" id="RU000461"/>
    </source>
</evidence>
<evidence type="ECO:0000256" key="4">
    <source>
        <dbReference type="ARBA" id="ARBA00022723"/>
    </source>
</evidence>
<keyword evidence="7 9" id="KW-0503">Monooxygenase</keyword>
<dbReference type="GO" id="GO:0004497">
    <property type="term" value="F:monooxygenase activity"/>
    <property type="evidence" value="ECO:0007669"/>
    <property type="project" value="UniProtKB-KW"/>
</dbReference>
<accession>A0A0P7BAA1</accession>
<dbReference type="PROSITE" id="PS00086">
    <property type="entry name" value="CYTOCHROME_P450"/>
    <property type="match status" value="1"/>
</dbReference>
<evidence type="ECO:0000256" key="7">
    <source>
        <dbReference type="ARBA" id="ARBA00023033"/>
    </source>
</evidence>
<dbReference type="Pfam" id="PF00067">
    <property type="entry name" value="p450"/>
    <property type="match status" value="1"/>
</dbReference>
<dbReference type="GO" id="GO:0005506">
    <property type="term" value="F:iron ion binding"/>
    <property type="evidence" value="ECO:0007669"/>
    <property type="project" value="InterPro"/>
</dbReference>
<dbReference type="STRING" id="78410.A0A0P7BAA1"/>
<dbReference type="InterPro" id="IPR002401">
    <property type="entry name" value="Cyt_P450_E_grp-I"/>
</dbReference>
<proteinExistence type="inferred from homology"/>
<feature type="binding site" description="axial binding residue" evidence="8">
    <location>
        <position position="382"/>
    </location>
    <ligand>
        <name>heme</name>
        <dbReference type="ChEBI" id="CHEBI:30413"/>
    </ligand>
    <ligandPart>
        <name>Fe</name>
        <dbReference type="ChEBI" id="CHEBI:18248"/>
    </ligandPart>
</feature>